<evidence type="ECO:0000256" key="2">
    <source>
        <dbReference type="SAM" id="SignalP"/>
    </source>
</evidence>
<dbReference type="AlphaFoldDB" id="A0A7K3WS47"/>
<dbReference type="Proteomes" id="UP000486602">
    <property type="component" value="Unassembled WGS sequence"/>
</dbReference>
<evidence type="ECO:0000313" key="5">
    <source>
        <dbReference type="Proteomes" id="UP000486602"/>
    </source>
</evidence>
<protein>
    <submittedName>
        <fullName evidence="4">LPS export ABC transporter periplasmic protein LptC</fullName>
    </submittedName>
</protein>
<feature type="chain" id="PRO_5029763451" evidence="2">
    <location>
        <begin position="19"/>
        <end position="591"/>
    </location>
</feature>
<evidence type="ECO:0000259" key="3">
    <source>
        <dbReference type="Pfam" id="PF13100"/>
    </source>
</evidence>
<evidence type="ECO:0000256" key="1">
    <source>
        <dbReference type="ARBA" id="ARBA00022729"/>
    </source>
</evidence>
<dbReference type="GO" id="GO:0015920">
    <property type="term" value="P:lipopolysaccharide transport"/>
    <property type="evidence" value="ECO:0007669"/>
    <property type="project" value="TreeGrafter"/>
</dbReference>
<name>A0A7K3WS47_9FLAO</name>
<dbReference type="GO" id="GO:0017089">
    <property type="term" value="F:glycolipid transfer activity"/>
    <property type="evidence" value="ECO:0007669"/>
    <property type="project" value="TreeGrafter"/>
</dbReference>
<dbReference type="GO" id="GO:0030288">
    <property type="term" value="C:outer membrane-bounded periplasmic space"/>
    <property type="evidence" value="ECO:0007669"/>
    <property type="project" value="TreeGrafter"/>
</dbReference>
<comment type="caution">
    <text evidence="4">The sequence shown here is derived from an EMBL/GenBank/DDBJ whole genome shotgun (WGS) entry which is preliminary data.</text>
</comment>
<feature type="domain" description="Organic solvent tolerance-like N-terminal" evidence="3">
    <location>
        <begin position="22"/>
        <end position="180"/>
    </location>
</feature>
<dbReference type="GO" id="GO:0009279">
    <property type="term" value="C:cell outer membrane"/>
    <property type="evidence" value="ECO:0007669"/>
    <property type="project" value="TreeGrafter"/>
</dbReference>
<organism evidence="4 5">
    <name type="scientific">Cryomorpha ignava</name>
    <dbReference type="NCBI Taxonomy" id="101383"/>
    <lineage>
        <taxon>Bacteria</taxon>
        <taxon>Pseudomonadati</taxon>
        <taxon>Bacteroidota</taxon>
        <taxon>Flavobacteriia</taxon>
        <taxon>Flavobacteriales</taxon>
        <taxon>Cryomorphaceae</taxon>
        <taxon>Cryomorpha</taxon>
    </lineage>
</organism>
<keyword evidence="1 2" id="KW-0732">Signal</keyword>
<accession>A0A7K3WS47</accession>
<reference evidence="4 5" key="1">
    <citation type="submission" date="2020-02" db="EMBL/GenBank/DDBJ databases">
        <title>Out from the shadows clarifying the taxonomy of the family Cryomorphaceae and related taxa by utilizing the GTDB taxonomic framework.</title>
        <authorList>
            <person name="Bowman J.P."/>
        </authorList>
    </citation>
    <scope>NUCLEOTIDE SEQUENCE [LARGE SCALE GENOMIC DNA]</scope>
    <source>
        <strain evidence="4 5">QSSC 1-22</strain>
    </source>
</reference>
<dbReference type="Pfam" id="PF13100">
    <property type="entry name" value="OstA_2"/>
    <property type="match status" value="1"/>
</dbReference>
<keyword evidence="5" id="KW-1185">Reference proteome</keyword>
<dbReference type="EMBL" id="JAAGVY010000024">
    <property type="protein sequence ID" value="NEN24346.1"/>
    <property type="molecule type" value="Genomic_DNA"/>
</dbReference>
<proteinExistence type="predicted"/>
<sequence>MRLFFSLFLLMGSLGALYSQTNKIELLGANSLKFDKSLGLDAQRLLGNVRFKHKGALMYCDSAYLYNSSNSLDAFGNVRVVQGDTLTLLSDKLYYNGNTQFVKVRDHVTLNDQDMKLTTNTLDYDRKTGRAVFFDRGIITSTQNENELVSCEGIYDSNNSFFYFRDSVVLENPRYRMETDTLNYGNISEIAYFKGPTFIYSDENIIYCENGWYDTKVDISQFNENAYLNNGQQVLSGDSLWYSRNEGIGKAYENVSIIDTTERVNIFGDYGEYFELLGKTLITGRAELMQYDEVDSLFMHGDTLLAVSDSISGDKIYAYNNVKFYRKDMQGAADSVIFAQSDSLIHMYKNPVLWSENLQITGDTIQIKSVEGAIENLYVFEHAFMVNKIDSVMYNQIKGKRLTGYFRDNDLYKVLIRGNGQSLYYAAEEKKVKVSAKEANKVLPSDSSRIDSAVVIHPADTTIAEEFTTVKDTTAVADTVISADSIGKSNLSAETDSVFIREQTYIGVNKAICSNIAIYLTNNKVQRIVFLNKPDGVFYPLEKFPRDEYFYDGFSWQEYRRPLKRSDIFLKEEPEILEADTPKEINNILSE</sequence>
<gene>
    <name evidence="4" type="ORF">G3O08_12605</name>
</gene>
<dbReference type="PANTHER" id="PTHR36504:SF1">
    <property type="entry name" value="LIPOPOLYSACCHARIDE EXPORT SYSTEM PROTEIN LPTA"/>
    <property type="match status" value="1"/>
</dbReference>
<evidence type="ECO:0000313" key="4">
    <source>
        <dbReference type="EMBL" id="NEN24346.1"/>
    </source>
</evidence>
<dbReference type="PANTHER" id="PTHR36504">
    <property type="entry name" value="LIPOPOLYSACCHARIDE EXPORT SYSTEM PROTEIN LPTA"/>
    <property type="match status" value="1"/>
</dbReference>
<dbReference type="InterPro" id="IPR005653">
    <property type="entry name" value="OstA-like_N"/>
</dbReference>
<feature type="signal peptide" evidence="2">
    <location>
        <begin position="1"/>
        <end position="18"/>
    </location>
</feature>
<dbReference type="InterPro" id="IPR052037">
    <property type="entry name" value="LPS_export_LptA"/>
</dbReference>
<dbReference type="Gene3D" id="2.60.450.10">
    <property type="entry name" value="Lipopolysaccharide (LPS) transport protein A like domain"/>
    <property type="match status" value="3"/>
</dbReference>